<feature type="compositionally biased region" description="Basic and acidic residues" evidence="1">
    <location>
        <begin position="238"/>
        <end position="252"/>
    </location>
</feature>
<evidence type="ECO:0000256" key="1">
    <source>
        <dbReference type="SAM" id="MobiDB-lite"/>
    </source>
</evidence>
<organism evidence="2 3">
    <name type="scientific">Pleuronectes platessa</name>
    <name type="common">European plaice</name>
    <dbReference type="NCBI Taxonomy" id="8262"/>
    <lineage>
        <taxon>Eukaryota</taxon>
        <taxon>Metazoa</taxon>
        <taxon>Chordata</taxon>
        <taxon>Craniata</taxon>
        <taxon>Vertebrata</taxon>
        <taxon>Euteleostomi</taxon>
        <taxon>Actinopterygii</taxon>
        <taxon>Neopterygii</taxon>
        <taxon>Teleostei</taxon>
        <taxon>Neoteleostei</taxon>
        <taxon>Acanthomorphata</taxon>
        <taxon>Carangaria</taxon>
        <taxon>Pleuronectiformes</taxon>
        <taxon>Pleuronectoidei</taxon>
        <taxon>Pleuronectidae</taxon>
        <taxon>Pleuronectes</taxon>
    </lineage>
</organism>
<comment type="caution">
    <text evidence="2">The sequence shown here is derived from an EMBL/GenBank/DDBJ whole genome shotgun (WGS) entry which is preliminary data.</text>
</comment>
<feature type="region of interest" description="Disordered" evidence="1">
    <location>
        <begin position="223"/>
        <end position="260"/>
    </location>
</feature>
<feature type="region of interest" description="Disordered" evidence="1">
    <location>
        <begin position="164"/>
        <end position="187"/>
    </location>
</feature>
<keyword evidence="3" id="KW-1185">Reference proteome</keyword>
<accession>A0A9N7VS29</accession>
<protein>
    <submittedName>
        <fullName evidence="2">Uncharacterized protein</fullName>
    </submittedName>
</protein>
<evidence type="ECO:0000313" key="3">
    <source>
        <dbReference type="Proteomes" id="UP001153269"/>
    </source>
</evidence>
<dbReference type="Proteomes" id="UP001153269">
    <property type="component" value="Unassembled WGS sequence"/>
</dbReference>
<evidence type="ECO:0000313" key="2">
    <source>
        <dbReference type="EMBL" id="CAB1456138.1"/>
    </source>
</evidence>
<reference evidence="2" key="1">
    <citation type="submission" date="2020-03" db="EMBL/GenBank/DDBJ databases">
        <authorList>
            <person name="Weist P."/>
        </authorList>
    </citation>
    <scope>NUCLEOTIDE SEQUENCE</scope>
</reference>
<feature type="compositionally biased region" description="Basic and acidic residues" evidence="1">
    <location>
        <begin position="171"/>
        <end position="187"/>
    </location>
</feature>
<gene>
    <name evidence="2" type="ORF">PLEPLA_LOCUS43919</name>
</gene>
<dbReference type="EMBL" id="CADEAL010004287">
    <property type="protein sequence ID" value="CAB1456138.1"/>
    <property type="molecule type" value="Genomic_DNA"/>
</dbReference>
<sequence length="260" mass="28821">MLAQSSSVVSQPDVNMQMGEQEAVQTSTAEVPIKTLKCGIFIATDTPEAHVSYMTRRGWRIEVEGHRGSYLTGVLHQQEVMSQVIDEDGCYHYAVCVDRVQCTVTEKQTKSIQPYSCGEARDHEVGIEEYDDPEGEWSKREQSHIFAKDSSLPPVMTFDAKKLADAGGSEGQKEREGEENSFKMKKRTEANRLVSSTNSEFANLKFHPAAGAVRRLGSPRASIQLSPYASHPSIHPSCEPHPRVTTQQDKDLLPTITATP</sequence>
<proteinExistence type="predicted"/>
<dbReference type="AlphaFoldDB" id="A0A9N7VS29"/>
<name>A0A9N7VS29_PLEPL</name>